<evidence type="ECO:0000313" key="1">
    <source>
        <dbReference type="EMBL" id="XAE40949.1"/>
    </source>
</evidence>
<gene>
    <name evidence="1" type="ORF">AAC691_11410</name>
</gene>
<evidence type="ECO:0000313" key="2">
    <source>
        <dbReference type="Proteomes" id="UP001449795"/>
    </source>
</evidence>
<sequence>MVRLGERRLRIVDGSVIRSNGKDGTDWRLHAAYDPAGGPFSQLEISDNHGGQSLSRHSFEKGDLILADRGYARAGDMPGRLDCCMCRNWGRTSSPGWVGRRSGYSRRTARLARSWLAAHLILGLLIDEAVAGSLAFSPSVAGATGRAPVAVAPAKIPPRHTPCRNP</sequence>
<proteinExistence type="predicted"/>
<reference evidence="1 2" key="1">
    <citation type="submission" date="2024-04" db="EMBL/GenBank/DDBJ databases">
        <title>Complete genome sequence of Nguyenibacter vanlangesis HBCM-1154, a strain capable of nitrogen fixation, IAA production, and phosphorus solubilization isolated from sugarcane soil.</title>
        <authorList>
            <person name="MY HANH P."/>
        </authorList>
    </citation>
    <scope>NUCLEOTIDE SEQUENCE [LARGE SCALE GENOMIC DNA]</scope>
    <source>
        <strain evidence="1 2">HBCM 1154</strain>
    </source>
</reference>
<dbReference type="EMBL" id="CP152276">
    <property type="protein sequence ID" value="XAE40949.1"/>
    <property type="molecule type" value="Genomic_DNA"/>
</dbReference>
<protein>
    <recommendedName>
        <fullName evidence="3">DDE Tnp4 domain-containing protein</fullName>
    </recommendedName>
</protein>
<keyword evidence="2" id="KW-1185">Reference proteome</keyword>
<accession>A0ABZ3CZL3</accession>
<name>A0ABZ3CZL3_9PROT</name>
<organism evidence="1 2">
    <name type="scientific">Nguyenibacter vanlangensis</name>
    <dbReference type="NCBI Taxonomy" id="1216886"/>
    <lineage>
        <taxon>Bacteria</taxon>
        <taxon>Pseudomonadati</taxon>
        <taxon>Pseudomonadota</taxon>
        <taxon>Alphaproteobacteria</taxon>
        <taxon>Acetobacterales</taxon>
        <taxon>Acetobacteraceae</taxon>
        <taxon>Nguyenibacter</taxon>
    </lineage>
</organism>
<dbReference type="RefSeq" id="WP_342626974.1">
    <property type="nucleotide sequence ID" value="NZ_CP152276.1"/>
</dbReference>
<dbReference type="Proteomes" id="UP001449795">
    <property type="component" value="Chromosome"/>
</dbReference>
<evidence type="ECO:0008006" key="3">
    <source>
        <dbReference type="Google" id="ProtNLM"/>
    </source>
</evidence>